<reference evidence="3" key="1">
    <citation type="submission" date="2016-01" db="EMBL/GenBank/DDBJ databases">
        <title>Draft genome sequence of Thermodesulfovibrio aggregans strain TGE-P1.</title>
        <authorList>
            <person name="Sekiguchi Y."/>
            <person name="Ohashi A."/>
            <person name="Matsuura N."/>
            <person name="Tourlousse M.D."/>
        </authorList>
    </citation>
    <scope>NUCLEOTIDE SEQUENCE [LARGE SCALE GENOMIC DNA]</scope>
    <source>
        <strain evidence="3">TGE-P1</strain>
    </source>
</reference>
<dbReference type="EMBL" id="BCNO01000002">
    <property type="protein sequence ID" value="GAQ95409.1"/>
    <property type="molecule type" value="Genomic_DNA"/>
</dbReference>
<evidence type="ECO:0000259" key="1">
    <source>
        <dbReference type="Pfam" id="PF01902"/>
    </source>
</evidence>
<dbReference type="Gene3D" id="3.40.50.620">
    <property type="entry name" value="HUPs"/>
    <property type="match status" value="1"/>
</dbReference>
<keyword evidence="3" id="KW-1185">Reference proteome</keyword>
<evidence type="ECO:0000313" key="2">
    <source>
        <dbReference type="EMBL" id="GAQ95409.1"/>
    </source>
</evidence>
<dbReference type="NCBIfam" id="TIGR00290">
    <property type="entry name" value="MJ0570_dom"/>
    <property type="match status" value="1"/>
</dbReference>
<dbReference type="SUPFAM" id="SSF52402">
    <property type="entry name" value="Adenine nucleotide alpha hydrolases-like"/>
    <property type="match status" value="1"/>
</dbReference>
<dbReference type="STRING" id="86166.TAGGR_2302"/>
<dbReference type="InterPro" id="IPR030662">
    <property type="entry name" value="DPH6/MJ0570"/>
</dbReference>
<gene>
    <name evidence="2" type="ORF">TAGGR_2302</name>
</gene>
<dbReference type="RefSeq" id="WP_059176843.1">
    <property type="nucleotide sequence ID" value="NZ_BCNO01000002.1"/>
</dbReference>
<dbReference type="PANTHER" id="PTHR12196:SF2">
    <property type="entry name" value="DIPHTHINE--AMMONIA LIGASE"/>
    <property type="match status" value="1"/>
</dbReference>
<evidence type="ECO:0000313" key="3">
    <source>
        <dbReference type="Proteomes" id="UP000054976"/>
    </source>
</evidence>
<dbReference type="PANTHER" id="PTHR12196">
    <property type="entry name" value="DOMAIN OF UNKNOWN FUNCTION 71 DUF71 -CONTAINING PROTEIN"/>
    <property type="match status" value="1"/>
</dbReference>
<dbReference type="OrthoDB" id="3572539at2"/>
<proteinExistence type="predicted"/>
<feature type="domain" description="Diphthamide synthase" evidence="1">
    <location>
        <begin position="5"/>
        <end position="218"/>
    </location>
</feature>
<dbReference type="Proteomes" id="UP000054976">
    <property type="component" value="Unassembled WGS sequence"/>
</dbReference>
<protein>
    <recommendedName>
        <fullName evidence="1">Diphthamide synthase domain-containing protein</fullName>
    </recommendedName>
</protein>
<dbReference type="Pfam" id="PF01902">
    <property type="entry name" value="Diphthami_syn_2"/>
    <property type="match status" value="1"/>
</dbReference>
<dbReference type="InterPro" id="IPR014729">
    <property type="entry name" value="Rossmann-like_a/b/a_fold"/>
</dbReference>
<dbReference type="AlphaFoldDB" id="A0A0U9HWM9"/>
<dbReference type="GO" id="GO:0017178">
    <property type="term" value="F:diphthine-ammonia ligase activity"/>
    <property type="evidence" value="ECO:0007669"/>
    <property type="project" value="TreeGrafter"/>
</dbReference>
<comment type="caution">
    <text evidence="2">The sequence shown here is derived from an EMBL/GenBank/DDBJ whole genome shotgun (WGS) entry which is preliminary data.</text>
</comment>
<dbReference type="PIRSF" id="PIRSF039123">
    <property type="entry name" value="Diphthamide_synthase"/>
    <property type="match status" value="1"/>
</dbReference>
<dbReference type="InterPro" id="IPR002761">
    <property type="entry name" value="Diphthami_syn_dom"/>
</dbReference>
<name>A0A0U9HWM9_9BACT</name>
<dbReference type="GO" id="GO:0017183">
    <property type="term" value="P:protein histidyl modification to diphthamide"/>
    <property type="evidence" value="ECO:0007669"/>
    <property type="project" value="TreeGrafter"/>
</dbReference>
<sequence>MAILKAFVSWSGGKDSSLACYRAMRNGIKIFCLVNMLSEQGDYSRSHGISSELIKAQAEAIGIPIVQRKTTWESYEEEFKKTLMELKKQGVEAGVFGDIDLQEHRDWVERICSETGIKAILPLWNEERERLLVDFINSGFKAIVCATNSSFLGSEWLGREIDFDFIKDLKALENIDLCGEKGEYHTFVYDGPIFKAPVRFFSGKWIQRDRNLFLEVKRC</sequence>
<accession>A0A0U9HWM9</accession>
<organism evidence="2 3">
    <name type="scientific">Thermodesulfovibrio aggregans</name>
    <dbReference type="NCBI Taxonomy" id="86166"/>
    <lineage>
        <taxon>Bacteria</taxon>
        <taxon>Pseudomonadati</taxon>
        <taxon>Nitrospirota</taxon>
        <taxon>Thermodesulfovibrionia</taxon>
        <taxon>Thermodesulfovibrionales</taxon>
        <taxon>Thermodesulfovibrionaceae</taxon>
        <taxon>Thermodesulfovibrio</taxon>
    </lineage>
</organism>
<dbReference type="Gene3D" id="3.90.1490.10">
    <property type="entry name" value="putative n-type atp pyrophosphatase, domain 2"/>
    <property type="match status" value="1"/>
</dbReference>
<dbReference type="CDD" id="cd01994">
    <property type="entry name" value="AANH_PF0828-like"/>
    <property type="match status" value="1"/>
</dbReference>